<accession>A0A1H1LIX8</accession>
<dbReference type="InterPro" id="IPR050490">
    <property type="entry name" value="Bact_solute-bd_prot1"/>
</dbReference>
<dbReference type="Gene3D" id="3.40.190.10">
    <property type="entry name" value="Periplasmic binding protein-like II"/>
    <property type="match status" value="1"/>
</dbReference>
<evidence type="ECO:0000256" key="1">
    <source>
        <dbReference type="ARBA" id="ARBA00008520"/>
    </source>
</evidence>
<dbReference type="Pfam" id="PF01547">
    <property type="entry name" value="SBP_bac_1"/>
    <property type="match status" value="1"/>
</dbReference>
<dbReference type="PANTHER" id="PTHR43649:SF34">
    <property type="entry name" value="ABC TRANSPORTER PERIPLASMIC-BINDING PROTEIN YCJN-RELATED"/>
    <property type="match status" value="1"/>
</dbReference>
<evidence type="ECO:0000256" key="2">
    <source>
        <dbReference type="ARBA" id="ARBA00022448"/>
    </source>
</evidence>
<protein>
    <submittedName>
        <fullName evidence="5">Multiple sugar transport system substrate-binding protein</fullName>
    </submittedName>
</protein>
<keyword evidence="6" id="KW-1185">Reference proteome</keyword>
<proteinExistence type="inferred from homology"/>
<evidence type="ECO:0000313" key="6">
    <source>
        <dbReference type="Proteomes" id="UP000199092"/>
    </source>
</evidence>
<dbReference type="EMBL" id="LT629749">
    <property type="protein sequence ID" value="SDR74541.1"/>
    <property type="molecule type" value="Genomic_DNA"/>
</dbReference>
<dbReference type="STRING" id="546871.SAMN04488543_0303"/>
<comment type="similarity">
    <text evidence="1">Belongs to the bacterial solute-binding protein 1 family.</text>
</comment>
<reference evidence="5 6" key="1">
    <citation type="submission" date="2016-10" db="EMBL/GenBank/DDBJ databases">
        <authorList>
            <person name="de Groot N.N."/>
        </authorList>
    </citation>
    <scope>NUCLEOTIDE SEQUENCE [LARGE SCALE GENOMIC DNA]</scope>
    <source>
        <strain evidence="5 6">DSM 21741</strain>
    </source>
</reference>
<dbReference type="AlphaFoldDB" id="A0A1H1LIX8"/>
<sequence length="440" mass="47073">MNRRSFLLGTAGLATVSVTGLSSCSSGGSDAGSSGGGGGGDVTLQMVESLTNPARSKVLEKLLAEFEAANPGIKVQLVSPPTEQADQKIQQMLQASSGVDVLEVRDLTVGPFANNGWLYDMTAATEAWSGFDQLTEQAQKYSKHSDGKTYFIPYGFYGLSLFYRTDLVAEAGFSGPPKTWEELLEQAAKIQDPSKNRYGYAFRGGKNGNGNVVAAIEAYVGDSIDRENAFKIQGGQSIFAAPEAQAAVDTYFELFRRASPPSSVAWGYPEMVEGFNNGSTAFLLQDPEVIATISASSTVKADQWNTAPLLTGPSGKASQPVATAGWGVAKASKNPEAAVKLVQFLSGDASTTFAKENSLVPIQKTAGADAFYKSGPWASYVTMTENPDTYLTVVQPRGVAWWTEWSTKADSDVQKVLIDKLSTADLLKGWDAYWTEKWKG</sequence>
<evidence type="ECO:0000256" key="3">
    <source>
        <dbReference type="ARBA" id="ARBA00022729"/>
    </source>
</evidence>
<keyword evidence="2" id="KW-0813">Transport</keyword>
<name>A0A1H1LIX8_9ACTN</name>
<feature type="compositionally biased region" description="Gly residues" evidence="4">
    <location>
        <begin position="29"/>
        <end position="41"/>
    </location>
</feature>
<dbReference type="PROSITE" id="PS51257">
    <property type="entry name" value="PROKAR_LIPOPROTEIN"/>
    <property type="match status" value="1"/>
</dbReference>
<feature type="region of interest" description="Disordered" evidence="4">
    <location>
        <begin position="23"/>
        <end position="43"/>
    </location>
</feature>
<dbReference type="PANTHER" id="PTHR43649">
    <property type="entry name" value="ARABINOSE-BINDING PROTEIN-RELATED"/>
    <property type="match status" value="1"/>
</dbReference>
<keyword evidence="5" id="KW-0762">Sugar transport</keyword>
<dbReference type="RefSeq" id="WP_091409194.1">
    <property type="nucleotide sequence ID" value="NZ_LT629749.1"/>
</dbReference>
<evidence type="ECO:0000256" key="4">
    <source>
        <dbReference type="SAM" id="MobiDB-lite"/>
    </source>
</evidence>
<evidence type="ECO:0000313" key="5">
    <source>
        <dbReference type="EMBL" id="SDR74541.1"/>
    </source>
</evidence>
<gene>
    <name evidence="5" type="ORF">SAMN04488543_0303</name>
</gene>
<dbReference type="Proteomes" id="UP000199092">
    <property type="component" value="Chromosome I"/>
</dbReference>
<organism evidence="5 6">
    <name type="scientific">Friedmanniella luteola</name>
    <dbReference type="NCBI Taxonomy" id="546871"/>
    <lineage>
        <taxon>Bacteria</taxon>
        <taxon>Bacillati</taxon>
        <taxon>Actinomycetota</taxon>
        <taxon>Actinomycetes</taxon>
        <taxon>Propionibacteriales</taxon>
        <taxon>Nocardioidaceae</taxon>
        <taxon>Friedmanniella</taxon>
    </lineage>
</organism>
<dbReference type="OrthoDB" id="2510110at2"/>
<keyword evidence="3" id="KW-0732">Signal</keyword>
<dbReference type="CDD" id="cd13585">
    <property type="entry name" value="PBP2_TMBP_like"/>
    <property type="match status" value="1"/>
</dbReference>
<dbReference type="InterPro" id="IPR006059">
    <property type="entry name" value="SBP"/>
</dbReference>
<dbReference type="SUPFAM" id="SSF53850">
    <property type="entry name" value="Periplasmic binding protein-like II"/>
    <property type="match status" value="1"/>
</dbReference>